<dbReference type="Gene3D" id="3.40.50.20">
    <property type="match status" value="1"/>
</dbReference>
<dbReference type="HOGENOM" id="CLU_1292471_0_0_7"/>
<evidence type="ECO:0000313" key="2">
    <source>
        <dbReference type="Proteomes" id="UP000019140"/>
    </source>
</evidence>
<dbReference type="GO" id="GO:0009432">
    <property type="term" value="P:SOS response"/>
    <property type="evidence" value="ECO:0007669"/>
    <property type="project" value="TreeGrafter"/>
</dbReference>
<dbReference type="PANTHER" id="PTHR21621:SF0">
    <property type="entry name" value="BETA-CITRYLGLUTAMATE SYNTHASE B-RELATED"/>
    <property type="match status" value="1"/>
</dbReference>
<dbReference type="GO" id="GO:0005524">
    <property type="term" value="F:ATP binding"/>
    <property type="evidence" value="ECO:0007669"/>
    <property type="project" value="InterPro"/>
</dbReference>
<dbReference type="Gene3D" id="3.30.470.20">
    <property type="entry name" value="ATP-grasp fold, B domain"/>
    <property type="match status" value="2"/>
</dbReference>
<gene>
    <name evidence="1" type="ORF">ETSY2_00865</name>
</gene>
<dbReference type="GO" id="GO:0018169">
    <property type="term" value="F:ribosomal S6-glutamic acid ligase activity"/>
    <property type="evidence" value="ECO:0007669"/>
    <property type="project" value="TreeGrafter"/>
</dbReference>
<comment type="caution">
    <text evidence="1">The sequence shown here is derived from an EMBL/GenBank/DDBJ whole genome shotgun (WGS) entry which is preliminary data.</text>
</comment>
<evidence type="ECO:0008006" key="3">
    <source>
        <dbReference type="Google" id="ProtNLM"/>
    </source>
</evidence>
<dbReference type="Gene3D" id="3.30.1490.20">
    <property type="entry name" value="ATP-grasp fold, A domain"/>
    <property type="match status" value="1"/>
</dbReference>
<dbReference type="AlphaFoldDB" id="W4MFV0"/>
<keyword evidence="2" id="KW-1185">Reference proteome</keyword>
<protein>
    <recommendedName>
        <fullName evidence="3">ATP-grasp domain-containing protein</fullName>
    </recommendedName>
</protein>
<dbReference type="InterPro" id="IPR013815">
    <property type="entry name" value="ATP_grasp_subdomain_1"/>
</dbReference>
<organism evidence="1 2">
    <name type="scientific">Candidatus Entotheonella gemina</name>
    <dbReference type="NCBI Taxonomy" id="1429439"/>
    <lineage>
        <taxon>Bacteria</taxon>
        <taxon>Pseudomonadati</taxon>
        <taxon>Nitrospinota/Tectimicrobiota group</taxon>
        <taxon>Candidatus Tectimicrobiota</taxon>
        <taxon>Candidatus Entotheonellia</taxon>
        <taxon>Candidatus Entotheonellales</taxon>
        <taxon>Candidatus Entotheonellaceae</taxon>
        <taxon>Candidatus Entotheonella</taxon>
    </lineage>
</organism>
<dbReference type="GO" id="GO:0005737">
    <property type="term" value="C:cytoplasm"/>
    <property type="evidence" value="ECO:0007669"/>
    <property type="project" value="TreeGrafter"/>
</dbReference>
<dbReference type="PANTHER" id="PTHR21621">
    <property type="entry name" value="RIBOSOMAL PROTEIN S6 MODIFICATION PROTEIN"/>
    <property type="match status" value="1"/>
</dbReference>
<accession>W4MFV0</accession>
<dbReference type="EMBL" id="AZHX01000031">
    <property type="protein sequence ID" value="ETX09204.1"/>
    <property type="molecule type" value="Genomic_DNA"/>
</dbReference>
<sequence>MHEFLSRHSSKCINHPETIVRLENKATQLRLAFQAGFTIPETLISASYERVKEFTASHKEVVIKNLRPQGGQPTGTFLFNDSLLNKENCEMSFAIYQRKIEGRYHYRIVVLGHDIYAFRYESDNVDSRLDARHAAEYVEVNDSMRHTFSEFMTLAQLEMGVFDFKESDEGEWYFLEVNQQGAFAYLDALTGFPILHTFAEFLHGRCQEKERCP</sequence>
<reference evidence="1 2" key="1">
    <citation type="journal article" date="2014" name="Nature">
        <title>An environmental bacterial taxon with a large and distinct metabolic repertoire.</title>
        <authorList>
            <person name="Wilson M.C."/>
            <person name="Mori T."/>
            <person name="Ruckert C."/>
            <person name="Uria A.R."/>
            <person name="Helf M.J."/>
            <person name="Takada K."/>
            <person name="Gernert C."/>
            <person name="Steffens U.A."/>
            <person name="Heycke N."/>
            <person name="Schmitt S."/>
            <person name="Rinke C."/>
            <person name="Helfrich E.J."/>
            <person name="Brachmann A.O."/>
            <person name="Gurgui C."/>
            <person name="Wakimoto T."/>
            <person name="Kracht M."/>
            <person name="Crusemann M."/>
            <person name="Hentschel U."/>
            <person name="Abe I."/>
            <person name="Matsunaga S."/>
            <person name="Kalinowski J."/>
            <person name="Takeyama H."/>
            <person name="Piel J."/>
        </authorList>
    </citation>
    <scope>NUCLEOTIDE SEQUENCE [LARGE SCALE GENOMIC DNA]</scope>
    <source>
        <strain evidence="2">TSY2</strain>
    </source>
</reference>
<proteinExistence type="predicted"/>
<evidence type="ECO:0000313" key="1">
    <source>
        <dbReference type="EMBL" id="ETX09204.1"/>
    </source>
</evidence>
<dbReference type="SUPFAM" id="SSF56059">
    <property type="entry name" value="Glutathione synthetase ATP-binding domain-like"/>
    <property type="match status" value="1"/>
</dbReference>
<dbReference type="Proteomes" id="UP000019140">
    <property type="component" value="Unassembled WGS sequence"/>
</dbReference>
<name>W4MFV0_9BACT</name>